<evidence type="ECO:0008006" key="3">
    <source>
        <dbReference type="Google" id="ProtNLM"/>
    </source>
</evidence>
<dbReference type="KEGG" id="uma:UMAG_03412"/>
<dbReference type="RefSeq" id="XP_011389884.1">
    <property type="nucleotide sequence ID" value="XM_011391582.1"/>
</dbReference>
<accession>A0A0D1CNR8</accession>
<evidence type="ECO:0000313" key="1">
    <source>
        <dbReference type="EMBL" id="KIS68313.1"/>
    </source>
</evidence>
<evidence type="ECO:0000313" key="2">
    <source>
        <dbReference type="Proteomes" id="UP000000561"/>
    </source>
</evidence>
<gene>
    <name evidence="1" type="ORF">UMAG_03412</name>
</gene>
<name>A0A0D1CNR8_MYCMD</name>
<reference evidence="1 2" key="1">
    <citation type="journal article" date="2006" name="Nature">
        <title>Insights from the genome of the biotrophic fungal plant pathogen Ustilago maydis.</title>
        <authorList>
            <person name="Kamper J."/>
            <person name="Kahmann R."/>
            <person name="Bolker M."/>
            <person name="Ma L.J."/>
            <person name="Brefort T."/>
            <person name="Saville B.J."/>
            <person name="Banuett F."/>
            <person name="Kronstad J.W."/>
            <person name="Gold S.E."/>
            <person name="Muller O."/>
            <person name="Perlin M.H."/>
            <person name="Wosten H.A."/>
            <person name="de Vries R."/>
            <person name="Ruiz-Herrera J."/>
            <person name="Reynaga-Pena C.G."/>
            <person name="Snetselaar K."/>
            <person name="McCann M."/>
            <person name="Perez-Martin J."/>
            <person name="Feldbrugge M."/>
            <person name="Basse C.W."/>
            <person name="Steinberg G."/>
            <person name="Ibeas J.I."/>
            <person name="Holloman W."/>
            <person name="Guzman P."/>
            <person name="Farman M."/>
            <person name="Stajich J.E."/>
            <person name="Sentandreu R."/>
            <person name="Gonzalez-Prieto J.M."/>
            <person name="Kennell J.C."/>
            <person name="Molina L."/>
            <person name="Schirawski J."/>
            <person name="Mendoza-Mendoza A."/>
            <person name="Greilinger D."/>
            <person name="Munch K."/>
            <person name="Rossel N."/>
            <person name="Scherer M."/>
            <person name="Vranes M."/>
            <person name="Ladendorf O."/>
            <person name="Vincon V."/>
            <person name="Fuchs U."/>
            <person name="Sandrock B."/>
            <person name="Meng S."/>
            <person name="Ho E.C."/>
            <person name="Cahill M.J."/>
            <person name="Boyce K.J."/>
            <person name="Klose J."/>
            <person name="Klosterman S.J."/>
            <person name="Deelstra H.J."/>
            <person name="Ortiz-Castellanos L."/>
            <person name="Li W."/>
            <person name="Sanchez-Alonso P."/>
            <person name="Schreier P.H."/>
            <person name="Hauser-Hahn I."/>
            <person name="Vaupel M."/>
            <person name="Koopmann E."/>
            <person name="Friedrich G."/>
            <person name="Voss H."/>
            <person name="Schluter T."/>
            <person name="Margolis J."/>
            <person name="Platt D."/>
            <person name="Swimmer C."/>
            <person name="Gnirke A."/>
            <person name="Chen F."/>
            <person name="Vysotskaia V."/>
            <person name="Mannhaupt G."/>
            <person name="Guldener U."/>
            <person name="Munsterkotter M."/>
            <person name="Haase D."/>
            <person name="Oesterheld M."/>
            <person name="Mewes H.W."/>
            <person name="Mauceli E.W."/>
            <person name="DeCaprio D."/>
            <person name="Wade C.M."/>
            <person name="Butler J."/>
            <person name="Young S."/>
            <person name="Jaffe D.B."/>
            <person name="Calvo S."/>
            <person name="Nusbaum C."/>
            <person name="Galagan J."/>
            <person name="Birren B.W."/>
        </authorList>
    </citation>
    <scope>NUCLEOTIDE SEQUENCE [LARGE SCALE GENOMIC DNA]</scope>
    <source>
        <strain evidence="2">DSM 14603 / FGSC 9021 / UM521</strain>
    </source>
</reference>
<dbReference type="eggNOG" id="ENOG502S8TQ">
    <property type="taxonomic scope" value="Eukaryota"/>
</dbReference>
<dbReference type="Proteomes" id="UP000000561">
    <property type="component" value="Chromosome 9"/>
</dbReference>
<dbReference type="EMBL" id="CM003148">
    <property type="protein sequence ID" value="KIS68313.1"/>
    <property type="molecule type" value="Genomic_DNA"/>
</dbReference>
<dbReference type="VEuPathDB" id="FungiDB:UMAG_03412"/>
<dbReference type="PANTHER" id="PTHR36166">
    <property type="entry name" value="CHROMOSOME 9, WHOLE GENOME SHOTGUN SEQUENCE"/>
    <property type="match status" value="1"/>
</dbReference>
<keyword evidence="2" id="KW-1185">Reference proteome</keyword>
<dbReference type="AlphaFoldDB" id="A0A0D1CNR8"/>
<dbReference type="CDD" id="cd07822">
    <property type="entry name" value="SRPBCC_4"/>
    <property type="match status" value="1"/>
</dbReference>
<dbReference type="GeneID" id="23563871"/>
<protein>
    <recommendedName>
        <fullName evidence="3">Coenzyme Q-binding protein COQ10 START domain-containing protein</fullName>
    </recommendedName>
</protein>
<organism evidence="1 2">
    <name type="scientific">Mycosarcoma maydis</name>
    <name type="common">Corn smut fungus</name>
    <name type="synonym">Ustilago maydis</name>
    <dbReference type="NCBI Taxonomy" id="5270"/>
    <lineage>
        <taxon>Eukaryota</taxon>
        <taxon>Fungi</taxon>
        <taxon>Dikarya</taxon>
        <taxon>Basidiomycota</taxon>
        <taxon>Ustilaginomycotina</taxon>
        <taxon>Ustilaginomycetes</taxon>
        <taxon>Ustilaginales</taxon>
        <taxon>Ustilaginaceae</taxon>
        <taxon>Mycosarcoma</taxon>
    </lineage>
</organism>
<sequence>MSNPSHPESRTIETSVLISAPLSTVHAVLLDFASYPSWSSFITFIQPVEKKEAIEIGDKLNVTIHPPSGSAMALIPTIVHKDEKGFGWQGHLANISGLFDGKHLFLLEEQETEEGKKETRLVHREEFGGVLYTPLMSWLGLGAKTRNGFEAFNIALKTKAEQIAAEAKQTEESSGSRMASHIG</sequence>
<dbReference type="Gene3D" id="3.30.530.20">
    <property type="match status" value="1"/>
</dbReference>
<dbReference type="STRING" id="237631.A0A0D1CNR8"/>
<proteinExistence type="predicted"/>
<dbReference type="PANTHER" id="PTHR36166:SF1">
    <property type="entry name" value="SRPBCC DOMAIN-CONTAINING PROTEIN"/>
    <property type="match status" value="1"/>
</dbReference>
<dbReference type="OMA" id="SYPEWNP"/>
<dbReference type="InParanoid" id="A0A0D1CNR8"/>
<dbReference type="SUPFAM" id="SSF55961">
    <property type="entry name" value="Bet v1-like"/>
    <property type="match status" value="1"/>
</dbReference>
<dbReference type="InterPro" id="IPR023393">
    <property type="entry name" value="START-like_dom_sf"/>
</dbReference>
<dbReference type="OrthoDB" id="509124at2759"/>